<feature type="compositionally biased region" description="Pro residues" evidence="1">
    <location>
        <begin position="25"/>
        <end position="34"/>
    </location>
</feature>
<dbReference type="InterPro" id="IPR013922">
    <property type="entry name" value="Cyclin_PHO80-like"/>
</dbReference>
<organism evidence="2 3">
    <name type="scientific">Endocarpon pusillum</name>
    <dbReference type="NCBI Taxonomy" id="364733"/>
    <lineage>
        <taxon>Eukaryota</taxon>
        <taxon>Fungi</taxon>
        <taxon>Dikarya</taxon>
        <taxon>Ascomycota</taxon>
        <taxon>Pezizomycotina</taxon>
        <taxon>Eurotiomycetes</taxon>
        <taxon>Chaetothyriomycetidae</taxon>
        <taxon>Verrucariales</taxon>
        <taxon>Verrucariaceae</taxon>
        <taxon>Endocarpon</taxon>
    </lineage>
</organism>
<evidence type="ECO:0008006" key="4">
    <source>
        <dbReference type="Google" id="ProtNLM"/>
    </source>
</evidence>
<dbReference type="GO" id="GO:0019901">
    <property type="term" value="F:protein kinase binding"/>
    <property type="evidence" value="ECO:0007669"/>
    <property type="project" value="InterPro"/>
</dbReference>
<dbReference type="CDD" id="cd20558">
    <property type="entry name" value="CYCLIN_ScPCL7-like"/>
    <property type="match status" value="1"/>
</dbReference>
<dbReference type="GO" id="GO:0016538">
    <property type="term" value="F:cyclin-dependent protein serine/threonine kinase regulator activity"/>
    <property type="evidence" value="ECO:0007669"/>
    <property type="project" value="TreeGrafter"/>
</dbReference>
<feature type="region of interest" description="Disordered" evidence="1">
    <location>
        <begin position="306"/>
        <end position="327"/>
    </location>
</feature>
<dbReference type="OrthoDB" id="5304883at2759"/>
<reference evidence="2" key="1">
    <citation type="submission" date="2020-02" db="EMBL/GenBank/DDBJ databases">
        <authorList>
            <person name="Palmer J.M."/>
        </authorList>
    </citation>
    <scope>NUCLEOTIDE SEQUENCE</scope>
    <source>
        <strain evidence="2">EPUS1.4</strain>
        <tissue evidence="2">Thallus</tissue>
    </source>
</reference>
<keyword evidence="3" id="KW-1185">Reference proteome</keyword>
<protein>
    <recommendedName>
        <fullName evidence="4">Cyclin-dependent protein kinase complex component</fullName>
    </recommendedName>
</protein>
<feature type="region of interest" description="Disordered" evidence="1">
    <location>
        <begin position="86"/>
        <end position="114"/>
    </location>
</feature>
<dbReference type="PANTHER" id="PTHR15615">
    <property type="match status" value="1"/>
</dbReference>
<sequence length="327" mass="35289">MGSSEPREVKSEATYAEKLSKDATSPPPTLPSAPDPSTDPGVVPPIASPPPDDGSVPENLDIFGLSPVAALKMLCRSIDSLVKLTGDIPPTPPVRSRNGSPVHSPLPGSRSRNASKENIAFSAGQKKEVPETAIGSPEAHQNEPIHVIGAHAEPVYIQQGAIARKFYSKKPPPISTEAYLMRMHRYCPMSTAVYLATSLYIHRLAVVERVIPVTPRNVHRLLLAGLRVAMKALEDLSYPHSRFAKVGGVSEVELGRLEITFCFLTNFEFKVDSEMLQEEAEAASLRESEAVQELPAGLQLVLPKGEKRKASSALPTRPLMPAVEATS</sequence>
<evidence type="ECO:0000256" key="1">
    <source>
        <dbReference type="SAM" id="MobiDB-lite"/>
    </source>
</evidence>
<dbReference type="GO" id="GO:0000307">
    <property type="term" value="C:cyclin-dependent protein kinase holoenzyme complex"/>
    <property type="evidence" value="ECO:0007669"/>
    <property type="project" value="TreeGrafter"/>
</dbReference>
<dbReference type="Gene3D" id="1.10.472.10">
    <property type="entry name" value="Cyclin-like"/>
    <property type="match status" value="1"/>
</dbReference>
<dbReference type="AlphaFoldDB" id="A0A8H7APV0"/>
<gene>
    <name evidence="2" type="ORF">GJ744_004889</name>
</gene>
<proteinExistence type="predicted"/>
<dbReference type="Proteomes" id="UP000606974">
    <property type="component" value="Unassembled WGS sequence"/>
</dbReference>
<dbReference type="GO" id="GO:0005634">
    <property type="term" value="C:nucleus"/>
    <property type="evidence" value="ECO:0007669"/>
    <property type="project" value="TreeGrafter"/>
</dbReference>
<dbReference type="EMBL" id="JAACFV010000021">
    <property type="protein sequence ID" value="KAF7511324.1"/>
    <property type="molecule type" value="Genomic_DNA"/>
</dbReference>
<evidence type="ECO:0000313" key="2">
    <source>
        <dbReference type="EMBL" id="KAF7511324.1"/>
    </source>
</evidence>
<dbReference type="Pfam" id="PF08613">
    <property type="entry name" value="Cyclin"/>
    <property type="match status" value="1"/>
</dbReference>
<feature type="compositionally biased region" description="Basic and acidic residues" evidence="1">
    <location>
        <begin position="1"/>
        <end position="11"/>
    </location>
</feature>
<evidence type="ECO:0000313" key="3">
    <source>
        <dbReference type="Proteomes" id="UP000606974"/>
    </source>
</evidence>
<comment type="caution">
    <text evidence="2">The sequence shown here is derived from an EMBL/GenBank/DDBJ whole genome shotgun (WGS) entry which is preliminary data.</text>
</comment>
<dbReference type="PANTHER" id="PTHR15615:SF32">
    <property type="entry name" value="PROTEIN KINASE COMPLEX COMPONENT, PUTATIVE (AFU_ORTHOLOGUE AFUA_2G07660)-RELATED"/>
    <property type="match status" value="1"/>
</dbReference>
<name>A0A8H7APV0_9EURO</name>
<feature type="compositionally biased region" description="Pro residues" evidence="1">
    <location>
        <begin position="42"/>
        <end position="52"/>
    </location>
</feature>
<accession>A0A8H7APV0</accession>
<feature type="region of interest" description="Disordered" evidence="1">
    <location>
        <begin position="1"/>
        <end position="58"/>
    </location>
</feature>